<comment type="caution">
    <text evidence="2">The sequence shown here is derived from an EMBL/GenBank/DDBJ whole genome shotgun (WGS) entry which is preliminary data.</text>
</comment>
<evidence type="ECO:0000313" key="2">
    <source>
        <dbReference type="EMBL" id="KAK2191786.1"/>
    </source>
</evidence>
<dbReference type="AlphaFoldDB" id="A0AAD9UJM4"/>
<keyword evidence="3" id="KW-1185">Reference proteome</keyword>
<dbReference type="EMBL" id="JAODUO010000045">
    <property type="protein sequence ID" value="KAK2191786.1"/>
    <property type="molecule type" value="Genomic_DNA"/>
</dbReference>
<evidence type="ECO:0000256" key="1">
    <source>
        <dbReference type="SAM" id="MobiDB-lite"/>
    </source>
</evidence>
<organism evidence="2 3">
    <name type="scientific">Ridgeia piscesae</name>
    <name type="common">Tubeworm</name>
    <dbReference type="NCBI Taxonomy" id="27915"/>
    <lineage>
        <taxon>Eukaryota</taxon>
        <taxon>Metazoa</taxon>
        <taxon>Spiralia</taxon>
        <taxon>Lophotrochozoa</taxon>
        <taxon>Annelida</taxon>
        <taxon>Polychaeta</taxon>
        <taxon>Sedentaria</taxon>
        <taxon>Canalipalpata</taxon>
        <taxon>Sabellida</taxon>
        <taxon>Siboglinidae</taxon>
        <taxon>Ridgeia</taxon>
    </lineage>
</organism>
<sequence length="40" mass="4420">MSPALAVVQTEGARHVRCQQSTRHAGNHGRHRWNVCSSHG</sequence>
<protein>
    <submittedName>
        <fullName evidence="2">Uncharacterized protein</fullName>
    </submittedName>
</protein>
<name>A0AAD9UJM4_RIDPI</name>
<evidence type="ECO:0000313" key="3">
    <source>
        <dbReference type="Proteomes" id="UP001209878"/>
    </source>
</evidence>
<accession>A0AAD9UJM4</accession>
<proteinExistence type="predicted"/>
<dbReference type="Proteomes" id="UP001209878">
    <property type="component" value="Unassembled WGS sequence"/>
</dbReference>
<reference evidence="2" key="1">
    <citation type="journal article" date="2023" name="Mol. Biol. Evol.">
        <title>Third-Generation Sequencing Reveals the Adaptive Role of the Epigenome in Three Deep-Sea Polychaetes.</title>
        <authorList>
            <person name="Perez M."/>
            <person name="Aroh O."/>
            <person name="Sun Y."/>
            <person name="Lan Y."/>
            <person name="Juniper S.K."/>
            <person name="Young C.R."/>
            <person name="Angers B."/>
            <person name="Qian P.Y."/>
        </authorList>
    </citation>
    <scope>NUCLEOTIDE SEQUENCE</scope>
    <source>
        <strain evidence="2">R07B-5</strain>
    </source>
</reference>
<gene>
    <name evidence="2" type="ORF">NP493_45g00018</name>
</gene>
<feature type="region of interest" description="Disordered" evidence="1">
    <location>
        <begin position="16"/>
        <end position="40"/>
    </location>
</feature>